<dbReference type="Gene3D" id="2.40.30.170">
    <property type="match status" value="1"/>
</dbReference>
<dbReference type="EMBL" id="LAZR01000045">
    <property type="protein sequence ID" value="KKN99633.1"/>
    <property type="molecule type" value="Genomic_DNA"/>
</dbReference>
<dbReference type="PRINTS" id="PR01490">
    <property type="entry name" value="RTXTOXIND"/>
</dbReference>
<dbReference type="InterPro" id="IPR058982">
    <property type="entry name" value="Beta-barrel_AprE"/>
</dbReference>
<dbReference type="InterPro" id="IPR010129">
    <property type="entry name" value="T1SS_HlyD"/>
</dbReference>
<evidence type="ECO:0000256" key="1">
    <source>
        <dbReference type="ARBA" id="ARBA00004377"/>
    </source>
</evidence>
<comment type="similarity">
    <text evidence="2">Belongs to the membrane fusion protein (MFP) (TC 8.A.1) family.</text>
</comment>
<evidence type="ECO:0000256" key="3">
    <source>
        <dbReference type="ARBA" id="ARBA00022448"/>
    </source>
</evidence>
<keyword evidence="6 9" id="KW-0812">Transmembrane</keyword>
<accession>A0A0F9Y4T5</accession>
<evidence type="ECO:0000256" key="5">
    <source>
        <dbReference type="ARBA" id="ARBA00022519"/>
    </source>
</evidence>
<dbReference type="Gene3D" id="1.10.287.470">
    <property type="entry name" value="Helix hairpin bin"/>
    <property type="match status" value="1"/>
</dbReference>
<keyword evidence="5" id="KW-0997">Cell inner membrane</keyword>
<name>A0A0F9Y4T5_9ZZZZ</name>
<evidence type="ECO:0000256" key="2">
    <source>
        <dbReference type="ARBA" id="ARBA00009477"/>
    </source>
</evidence>
<organism evidence="12">
    <name type="scientific">marine sediment metagenome</name>
    <dbReference type="NCBI Taxonomy" id="412755"/>
    <lineage>
        <taxon>unclassified sequences</taxon>
        <taxon>metagenomes</taxon>
        <taxon>ecological metagenomes</taxon>
    </lineage>
</organism>
<evidence type="ECO:0000256" key="4">
    <source>
        <dbReference type="ARBA" id="ARBA00022475"/>
    </source>
</evidence>
<comment type="subcellular location">
    <subcellularLocation>
        <location evidence="1">Cell inner membrane</location>
        <topology evidence="1">Single-pass membrane protein</topology>
    </subcellularLocation>
</comment>
<dbReference type="Pfam" id="PF25994">
    <property type="entry name" value="HH_AprE"/>
    <property type="match status" value="1"/>
</dbReference>
<dbReference type="NCBIfam" id="TIGR01843">
    <property type="entry name" value="type_I_hlyD"/>
    <property type="match status" value="1"/>
</dbReference>
<gene>
    <name evidence="12" type="ORF">LCGC14_0133790</name>
</gene>
<dbReference type="AlphaFoldDB" id="A0A0F9Y4T5"/>
<dbReference type="PANTHER" id="PTHR30386:SF17">
    <property type="entry name" value="ALKALINE PROTEASE SECRETION PROTEIN APRE"/>
    <property type="match status" value="1"/>
</dbReference>
<evidence type="ECO:0000256" key="6">
    <source>
        <dbReference type="ARBA" id="ARBA00022692"/>
    </source>
</evidence>
<evidence type="ECO:0000256" key="8">
    <source>
        <dbReference type="ARBA" id="ARBA00023136"/>
    </source>
</evidence>
<dbReference type="PANTHER" id="PTHR30386">
    <property type="entry name" value="MEMBRANE FUSION SUBUNIT OF EMRAB-TOLC MULTIDRUG EFFLUX PUMP"/>
    <property type="match status" value="1"/>
</dbReference>
<sequence>MQHPETTSPKTGLWHLTAGVTAAIFCLVGVLGGWAATTQIAGAVIATGQIDVAGKPKVIQTVDGGVLAELTVQSGDIVKAGQVLARFDAAALQIDLRMARARLADAIGLRARLEAERDGSAVPGFDTIELPDSIRPLDMTQARAGQGAIFKARAQMRAGMLDRISSNLDAVDMQVTGINGQIFASEQQLAILADELASLSALVAKGLAPQVRLSQLQSSQAGLRGDLAARRAELAQLIHQRGTLKLERLQADRRFQEEVALELREVNAVVQQLVLTTITRQAQMDRIVIRAPADGMVHELRATTVGGVVAAGATLMDIVPQREMFEFEVRVDPRSINLVRYEQSATIVLSAFDPHTTPRLTGTVRGISPKVVIDPNTGESFYRISLEIPNTELSRLPASARLVPGMPIEAFLKTGDRTVLSYLAEPISSQLRRGFRG</sequence>
<dbReference type="Gene3D" id="2.40.50.100">
    <property type="match status" value="1"/>
</dbReference>
<dbReference type="SUPFAM" id="SSF111369">
    <property type="entry name" value="HlyD-like secretion proteins"/>
    <property type="match status" value="1"/>
</dbReference>
<keyword evidence="4" id="KW-1003">Cell membrane</keyword>
<proteinExistence type="inferred from homology"/>
<evidence type="ECO:0000256" key="7">
    <source>
        <dbReference type="ARBA" id="ARBA00022989"/>
    </source>
</evidence>
<feature type="domain" description="AprE-like beta-barrel" evidence="11">
    <location>
        <begin position="327"/>
        <end position="415"/>
    </location>
</feature>
<dbReference type="InterPro" id="IPR050739">
    <property type="entry name" value="MFP"/>
</dbReference>
<comment type="caution">
    <text evidence="12">The sequence shown here is derived from an EMBL/GenBank/DDBJ whole genome shotgun (WGS) entry which is preliminary data.</text>
</comment>
<keyword evidence="7 9" id="KW-1133">Transmembrane helix</keyword>
<keyword evidence="3" id="KW-0813">Transport</keyword>
<evidence type="ECO:0000256" key="9">
    <source>
        <dbReference type="SAM" id="Phobius"/>
    </source>
</evidence>
<dbReference type="GO" id="GO:0005886">
    <property type="term" value="C:plasma membrane"/>
    <property type="evidence" value="ECO:0007669"/>
    <property type="project" value="UniProtKB-SubCell"/>
</dbReference>
<dbReference type="GO" id="GO:0015031">
    <property type="term" value="P:protein transport"/>
    <property type="evidence" value="ECO:0007669"/>
    <property type="project" value="InterPro"/>
</dbReference>
<dbReference type="InterPro" id="IPR058781">
    <property type="entry name" value="HH_AprE-like"/>
</dbReference>
<reference evidence="12" key="1">
    <citation type="journal article" date="2015" name="Nature">
        <title>Complex archaea that bridge the gap between prokaryotes and eukaryotes.</title>
        <authorList>
            <person name="Spang A."/>
            <person name="Saw J.H."/>
            <person name="Jorgensen S.L."/>
            <person name="Zaremba-Niedzwiedzka K."/>
            <person name="Martijn J."/>
            <person name="Lind A.E."/>
            <person name="van Eijk R."/>
            <person name="Schleper C."/>
            <person name="Guy L."/>
            <person name="Ettema T.J."/>
        </authorList>
    </citation>
    <scope>NUCLEOTIDE SEQUENCE</scope>
</reference>
<evidence type="ECO:0000259" key="11">
    <source>
        <dbReference type="Pfam" id="PF26002"/>
    </source>
</evidence>
<protein>
    <submittedName>
        <fullName evidence="12">Uncharacterized protein</fullName>
    </submittedName>
</protein>
<dbReference type="Pfam" id="PF26002">
    <property type="entry name" value="Beta-barrel_AprE"/>
    <property type="match status" value="1"/>
</dbReference>
<evidence type="ECO:0000259" key="10">
    <source>
        <dbReference type="Pfam" id="PF25994"/>
    </source>
</evidence>
<feature type="domain" description="AprE-like long alpha-helical hairpin" evidence="10">
    <location>
        <begin position="94"/>
        <end position="273"/>
    </location>
</feature>
<feature type="transmembrane region" description="Helical" evidence="9">
    <location>
        <begin position="12"/>
        <end position="36"/>
    </location>
</feature>
<evidence type="ECO:0000313" key="12">
    <source>
        <dbReference type="EMBL" id="KKN99633.1"/>
    </source>
</evidence>
<keyword evidence="8 9" id="KW-0472">Membrane</keyword>